<protein>
    <recommendedName>
        <fullName evidence="5">Beta-xylosidase C-terminal Concanavalin A-like domain-containing protein</fullName>
    </recommendedName>
</protein>
<evidence type="ECO:0000256" key="2">
    <source>
        <dbReference type="ARBA" id="ARBA00022801"/>
    </source>
</evidence>
<sequence length="138" mass="15266">MKKTLIIAFQIFMFLGAKEGHFINPIISGAHPDPSICRVGDDYYIVNSSFEYFPGLPIHHSKDLVNWELIGHGLHREEQCSGAMNLVDVQSDGGIHAPTIRYNKGIFYIITTNVHNKGDGSPGLMRNFVITAKDPSGP</sequence>
<keyword evidence="3" id="KW-0326">Glycosidase</keyword>
<accession>A0A381UC15</accession>
<dbReference type="Pfam" id="PF04616">
    <property type="entry name" value="Glyco_hydro_43"/>
    <property type="match status" value="1"/>
</dbReference>
<dbReference type="SUPFAM" id="SSF75005">
    <property type="entry name" value="Arabinanase/levansucrase/invertase"/>
    <property type="match status" value="1"/>
</dbReference>
<dbReference type="InterPro" id="IPR051795">
    <property type="entry name" value="Glycosyl_Hydrlase_43"/>
</dbReference>
<gene>
    <name evidence="4" type="ORF">METZ01_LOCUS76997</name>
</gene>
<evidence type="ECO:0000256" key="1">
    <source>
        <dbReference type="ARBA" id="ARBA00009865"/>
    </source>
</evidence>
<dbReference type="InterPro" id="IPR023296">
    <property type="entry name" value="Glyco_hydro_beta-prop_sf"/>
</dbReference>
<dbReference type="AlphaFoldDB" id="A0A381UC15"/>
<dbReference type="GO" id="GO:0004553">
    <property type="term" value="F:hydrolase activity, hydrolyzing O-glycosyl compounds"/>
    <property type="evidence" value="ECO:0007669"/>
    <property type="project" value="InterPro"/>
</dbReference>
<dbReference type="EMBL" id="UINC01005882">
    <property type="protein sequence ID" value="SVA24143.1"/>
    <property type="molecule type" value="Genomic_DNA"/>
</dbReference>
<comment type="similarity">
    <text evidence="1">Belongs to the glycosyl hydrolase 43 family.</text>
</comment>
<name>A0A381UC15_9ZZZZ</name>
<dbReference type="PANTHER" id="PTHR42812">
    <property type="entry name" value="BETA-XYLOSIDASE"/>
    <property type="match status" value="1"/>
</dbReference>
<dbReference type="InterPro" id="IPR006710">
    <property type="entry name" value="Glyco_hydro_43"/>
</dbReference>
<dbReference type="Gene3D" id="2.115.10.20">
    <property type="entry name" value="Glycosyl hydrolase domain, family 43"/>
    <property type="match status" value="1"/>
</dbReference>
<dbReference type="GO" id="GO:0005975">
    <property type="term" value="P:carbohydrate metabolic process"/>
    <property type="evidence" value="ECO:0007669"/>
    <property type="project" value="InterPro"/>
</dbReference>
<reference evidence="4" key="1">
    <citation type="submission" date="2018-05" db="EMBL/GenBank/DDBJ databases">
        <authorList>
            <person name="Lanie J.A."/>
            <person name="Ng W.-L."/>
            <person name="Kazmierczak K.M."/>
            <person name="Andrzejewski T.M."/>
            <person name="Davidsen T.M."/>
            <person name="Wayne K.J."/>
            <person name="Tettelin H."/>
            <person name="Glass J.I."/>
            <person name="Rusch D."/>
            <person name="Podicherti R."/>
            <person name="Tsui H.-C.T."/>
            <person name="Winkler M.E."/>
        </authorList>
    </citation>
    <scope>NUCLEOTIDE SEQUENCE</scope>
</reference>
<organism evidence="4">
    <name type="scientific">marine metagenome</name>
    <dbReference type="NCBI Taxonomy" id="408172"/>
    <lineage>
        <taxon>unclassified sequences</taxon>
        <taxon>metagenomes</taxon>
        <taxon>ecological metagenomes</taxon>
    </lineage>
</organism>
<feature type="non-terminal residue" evidence="4">
    <location>
        <position position="138"/>
    </location>
</feature>
<evidence type="ECO:0000313" key="4">
    <source>
        <dbReference type="EMBL" id="SVA24143.1"/>
    </source>
</evidence>
<keyword evidence="2" id="KW-0378">Hydrolase</keyword>
<evidence type="ECO:0000256" key="3">
    <source>
        <dbReference type="ARBA" id="ARBA00023295"/>
    </source>
</evidence>
<dbReference type="PANTHER" id="PTHR42812:SF12">
    <property type="entry name" value="BETA-XYLOSIDASE-RELATED"/>
    <property type="match status" value="1"/>
</dbReference>
<evidence type="ECO:0008006" key="5">
    <source>
        <dbReference type="Google" id="ProtNLM"/>
    </source>
</evidence>
<proteinExistence type="inferred from homology"/>